<dbReference type="InParanoid" id="B9TMD0"/>
<dbReference type="EMBL" id="EQ988719">
    <property type="protein sequence ID" value="EEF22984.1"/>
    <property type="molecule type" value="Genomic_DNA"/>
</dbReference>
<accession>B9TMD0</accession>
<gene>
    <name evidence="1" type="ORF">RCOM_1795140</name>
</gene>
<evidence type="ECO:0000313" key="1">
    <source>
        <dbReference type="EMBL" id="EEF22984.1"/>
    </source>
</evidence>
<name>B9TMD0_RICCO</name>
<protein>
    <submittedName>
        <fullName evidence="1">Uncharacterized protein</fullName>
    </submittedName>
</protein>
<keyword evidence="2" id="KW-1185">Reference proteome</keyword>
<feature type="non-terminal residue" evidence="1">
    <location>
        <position position="322"/>
    </location>
</feature>
<reference evidence="2" key="1">
    <citation type="journal article" date="2010" name="Nat. Biotechnol.">
        <title>Draft genome sequence of the oilseed species Ricinus communis.</title>
        <authorList>
            <person name="Chan A.P."/>
            <person name="Crabtree J."/>
            <person name="Zhao Q."/>
            <person name="Lorenzi H."/>
            <person name="Orvis J."/>
            <person name="Puiu D."/>
            <person name="Melake-Berhan A."/>
            <person name="Jones K.M."/>
            <person name="Redman J."/>
            <person name="Chen G."/>
            <person name="Cahoon E.B."/>
            <person name="Gedil M."/>
            <person name="Stanke M."/>
            <person name="Haas B.J."/>
            <person name="Wortman J.R."/>
            <person name="Fraser-Liggett C.M."/>
            <person name="Ravel J."/>
            <person name="Rabinowicz P.D."/>
        </authorList>
    </citation>
    <scope>NUCLEOTIDE SEQUENCE [LARGE SCALE GENOMIC DNA]</scope>
    <source>
        <strain evidence="2">cv. Hale</strain>
    </source>
</reference>
<sequence length="322" mass="35097">SPLAERPVGRGLVEAARRRARAAAVGRRARGHDEYVAIRFVDEGVRGAVLERRLQRGAVPLPAVGQARAVVGLFVGTVRDAVMDGLVIARAFLAQHVEQGPRPASRMARRDADAAGVAQRVVDAQRGAVDDAAHEHLRGLHRLPFLPGERIVPVDRRPADLARAVVADRDVAVQAQATPRHVARRTGIPQGLVRGAGPDLRVRAGLAVALQDDVDDRAAVGILRGGRIRDDLHARDVGAAHRLQRHRAVFVGAGQLRRRPAVHEDRDLRVALDRDPAVGRHRQFRRRLQHVLRGPVGRARRVRHVVDGPVDLLHDRLLAGGD</sequence>
<dbReference type="Proteomes" id="UP000008311">
    <property type="component" value="Unassembled WGS sequence"/>
</dbReference>
<feature type="non-terminal residue" evidence="1">
    <location>
        <position position="1"/>
    </location>
</feature>
<dbReference type="AlphaFoldDB" id="B9TMD0"/>
<proteinExistence type="predicted"/>
<organism evidence="1 2">
    <name type="scientific">Ricinus communis</name>
    <name type="common">Castor bean</name>
    <dbReference type="NCBI Taxonomy" id="3988"/>
    <lineage>
        <taxon>Eukaryota</taxon>
        <taxon>Viridiplantae</taxon>
        <taxon>Streptophyta</taxon>
        <taxon>Embryophyta</taxon>
        <taxon>Tracheophyta</taxon>
        <taxon>Spermatophyta</taxon>
        <taxon>Magnoliopsida</taxon>
        <taxon>eudicotyledons</taxon>
        <taxon>Gunneridae</taxon>
        <taxon>Pentapetalae</taxon>
        <taxon>rosids</taxon>
        <taxon>fabids</taxon>
        <taxon>Malpighiales</taxon>
        <taxon>Euphorbiaceae</taxon>
        <taxon>Acalyphoideae</taxon>
        <taxon>Acalypheae</taxon>
        <taxon>Ricinus</taxon>
    </lineage>
</organism>
<evidence type="ECO:0000313" key="2">
    <source>
        <dbReference type="Proteomes" id="UP000008311"/>
    </source>
</evidence>